<evidence type="ECO:0000259" key="3">
    <source>
        <dbReference type="PROSITE" id="PS01124"/>
    </source>
</evidence>
<dbReference type="SMART" id="SM00342">
    <property type="entry name" value="HTH_ARAC"/>
    <property type="match status" value="1"/>
</dbReference>
<feature type="domain" description="HTH araC/xylS-type" evidence="3">
    <location>
        <begin position="217"/>
        <end position="315"/>
    </location>
</feature>
<dbReference type="NCBIfam" id="NF006902">
    <property type="entry name" value="PRK09393.1"/>
    <property type="match status" value="1"/>
</dbReference>
<dbReference type="RefSeq" id="WP_088925387.1">
    <property type="nucleotide sequence ID" value="NZ_CADFGW010000010.1"/>
</dbReference>
<dbReference type="InterPro" id="IPR009057">
    <property type="entry name" value="Homeodomain-like_sf"/>
</dbReference>
<dbReference type="AlphaFoldDB" id="A0ABD7LG34"/>
<evidence type="ECO:0000313" key="4">
    <source>
        <dbReference type="EMBL" id="SAK15327.1"/>
    </source>
</evidence>
<dbReference type="Gene3D" id="3.40.50.880">
    <property type="match status" value="1"/>
</dbReference>
<evidence type="ECO:0000256" key="1">
    <source>
        <dbReference type="ARBA" id="ARBA00023015"/>
    </source>
</evidence>
<dbReference type="Pfam" id="PF12833">
    <property type="entry name" value="HTH_18"/>
    <property type="match status" value="1"/>
</dbReference>
<dbReference type="InterPro" id="IPR052158">
    <property type="entry name" value="INH-QAR"/>
</dbReference>
<dbReference type="Pfam" id="PF01965">
    <property type="entry name" value="DJ-1_PfpI"/>
    <property type="match status" value="1"/>
</dbReference>
<evidence type="ECO:0000256" key="2">
    <source>
        <dbReference type="ARBA" id="ARBA00023163"/>
    </source>
</evidence>
<dbReference type="PROSITE" id="PS01124">
    <property type="entry name" value="HTH_ARAC_FAMILY_2"/>
    <property type="match status" value="1"/>
</dbReference>
<proteinExistence type="predicted"/>
<name>A0ABD7LG34_9BURK</name>
<dbReference type="InterPro" id="IPR002818">
    <property type="entry name" value="DJ-1/PfpI"/>
</dbReference>
<gene>
    <name evidence="4" type="primary">ftrA_1</name>
    <name evidence="4" type="ORF">UA18_01223</name>
</gene>
<dbReference type="PANTHER" id="PTHR43130:SF3">
    <property type="entry name" value="HTH-TYPE TRANSCRIPTIONAL REGULATOR RV1931C"/>
    <property type="match status" value="1"/>
</dbReference>
<keyword evidence="1" id="KW-0805">Transcription regulation</keyword>
<dbReference type="CDD" id="cd03137">
    <property type="entry name" value="GATase1_AraC_1"/>
    <property type="match status" value="1"/>
</dbReference>
<dbReference type="Gene3D" id="1.10.10.60">
    <property type="entry name" value="Homeodomain-like"/>
    <property type="match status" value="1"/>
</dbReference>
<evidence type="ECO:0000313" key="5">
    <source>
        <dbReference type="Proteomes" id="UP000196218"/>
    </source>
</evidence>
<sequence length="316" mass="34108">MKSTVPSVVALAYDDLCPFEFACAVEVFGLPRPELGTNWYRFSVAAIGAGAIRGIGGLRIDADGGLELLDHATTIIVPGWPHPDRPVPDALVEALRAAHARGCRLATICAGAFVLAATGLLSGRRATTHWHHIDDLARNYPNVSVVPDVLYVDEGTLITSAGSAAGLDMCLYLVRRDFGPQIANQVARRLVLPAHRAGNQAQYLARPVPARTGVRVGPLLDKVRANLSDHWTMARLAADAGISVRSLHRLFREATGLAPGQWLVTERVSRAQELLEETTLSVERIAIEVGFGSPSTLRAHFRKKLGAMPSTLRQKL</sequence>
<dbReference type="InterPro" id="IPR029062">
    <property type="entry name" value="Class_I_gatase-like"/>
</dbReference>
<dbReference type="SUPFAM" id="SSF52317">
    <property type="entry name" value="Class I glutamine amidotransferase-like"/>
    <property type="match status" value="1"/>
</dbReference>
<reference evidence="4 5" key="1">
    <citation type="submission" date="2016-04" db="EMBL/GenBank/DDBJ databases">
        <authorList>
            <person name="Peeters C."/>
        </authorList>
    </citation>
    <scope>NUCLEOTIDE SEQUENCE [LARGE SCALE GENOMIC DNA]</scope>
    <source>
        <strain evidence="4">LMG 29311</strain>
    </source>
</reference>
<dbReference type="InterPro" id="IPR018060">
    <property type="entry name" value="HTH_AraC"/>
</dbReference>
<dbReference type="Proteomes" id="UP000196218">
    <property type="component" value="Unassembled WGS sequence"/>
</dbReference>
<dbReference type="EMBL" id="FKJW01000003">
    <property type="protein sequence ID" value="SAK15327.1"/>
    <property type="molecule type" value="Genomic_DNA"/>
</dbReference>
<dbReference type="PANTHER" id="PTHR43130">
    <property type="entry name" value="ARAC-FAMILY TRANSCRIPTIONAL REGULATOR"/>
    <property type="match status" value="1"/>
</dbReference>
<organism evidence="4 5">
    <name type="scientific">Burkholderia multivorans</name>
    <dbReference type="NCBI Taxonomy" id="87883"/>
    <lineage>
        <taxon>Bacteria</taxon>
        <taxon>Pseudomonadati</taxon>
        <taxon>Pseudomonadota</taxon>
        <taxon>Betaproteobacteria</taxon>
        <taxon>Burkholderiales</taxon>
        <taxon>Burkholderiaceae</taxon>
        <taxon>Burkholderia</taxon>
        <taxon>Burkholderia cepacia complex</taxon>
    </lineage>
</organism>
<protein>
    <submittedName>
        <fullName evidence="4">Transcriptional activator FtrA</fullName>
    </submittedName>
</protein>
<comment type="caution">
    <text evidence="4">The sequence shown here is derived from an EMBL/GenBank/DDBJ whole genome shotgun (WGS) entry which is preliminary data.</text>
</comment>
<dbReference type="SUPFAM" id="SSF46689">
    <property type="entry name" value="Homeodomain-like"/>
    <property type="match status" value="2"/>
</dbReference>
<keyword evidence="2" id="KW-0804">Transcription</keyword>
<accession>A0ABD7LG34</accession>